<dbReference type="SUPFAM" id="SSF55874">
    <property type="entry name" value="ATPase domain of HSP90 chaperone/DNA topoisomerase II/histidine kinase"/>
    <property type="match status" value="1"/>
</dbReference>
<dbReference type="InterPro" id="IPR036890">
    <property type="entry name" value="HATPase_C_sf"/>
</dbReference>
<comment type="catalytic activity">
    <reaction evidence="1">
        <text>ATP + protein L-histidine = ADP + protein N-phospho-L-histidine.</text>
        <dbReference type="EC" id="2.7.13.3"/>
    </reaction>
</comment>
<evidence type="ECO:0000259" key="11">
    <source>
        <dbReference type="PROSITE" id="PS50109"/>
    </source>
</evidence>
<keyword evidence="10" id="KW-0472">Membrane</keyword>
<dbReference type="SMART" id="SM00387">
    <property type="entry name" value="HATPase_c"/>
    <property type="match status" value="1"/>
</dbReference>
<dbReference type="Gene3D" id="1.10.287.130">
    <property type="match status" value="1"/>
</dbReference>
<dbReference type="PRINTS" id="PR00344">
    <property type="entry name" value="BCTRLSENSOR"/>
</dbReference>
<evidence type="ECO:0000256" key="2">
    <source>
        <dbReference type="ARBA" id="ARBA00004236"/>
    </source>
</evidence>
<keyword evidence="9" id="KW-0902">Two-component regulatory system</keyword>
<dbReference type="CDD" id="cd00075">
    <property type="entry name" value="HATPase"/>
    <property type="match status" value="1"/>
</dbReference>
<dbReference type="GO" id="GO:0000155">
    <property type="term" value="F:phosphorelay sensor kinase activity"/>
    <property type="evidence" value="ECO:0007669"/>
    <property type="project" value="InterPro"/>
</dbReference>
<sequence>MTGSIPPTDRECVIGAPPDPAAAEPQCRFAADAAHELCTPVAALRVELEEARLHPEETDLCELLDRALGNVDRLQTIVTDLLTLARAQSAAPIDRQRVDLAELVRLEVSRHVDRYETSVVPVADGDAGVVVDVDRFQLRRVLAILLDNAYRHARSSIRVQARWDGDAAELSVTDDGRGIAVADRERIFQPFARLDAARDRRNGGAGLGLAIAMEIVRTHGGTLDVDDAAAGGARFVVRLPAAVSPEEERLSRDRVESRLEARLEERIGAVPECGPGRPDRTFEGLLGRGARSRWGHRCGAAIRHSYRAGHECPRCRRPEGAVAREASVGDMRGPPGAVFRR</sequence>
<keyword evidence="6" id="KW-0812">Transmembrane</keyword>
<dbReference type="Pfam" id="PF02518">
    <property type="entry name" value="HATPase_c"/>
    <property type="match status" value="1"/>
</dbReference>
<keyword evidence="7" id="KW-0418">Kinase</keyword>
<dbReference type="InterPro" id="IPR005467">
    <property type="entry name" value="His_kinase_dom"/>
</dbReference>
<comment type="subcellular location">
    <subcellularLocation>
        <location evidence="2">Cell membrane</location>
    </subcellularLocation>
</comment>
<evidence type="ECO:0000313" key="12">
    <source>
        <dbReference type="EMBL" id="GII29297.1"/>
    </source>
</evidence>
<keyword evidence="13" id="KW-1185">Reference proteome</keyword>
<dbReference type="PROSITE" id="PS50109">
    <property type="entry name" value="HIS_KIN"/>
    <property type="match status" value="1"/>
</dbReference>
<evidence type="ECO:0000256" key="7">
    <source>
        <dbReference type="ARBA" id="ARBA00022777"/>
    </source>
</evidence>
<dbReference type="EC" id="2.7.13.3" evidence="3"/>
<comment type="caution">
    <text evidence="12">The sequence shown here is derived from an EMBL/GenBank/DDBJ whole genome shotgun (WGS) entry which is preliminary data.</text>
</comment>
<dbReference type="InterPro" id="IPR004358">
    <property type="entry name" value="Sig_transdc_His_kin-like_C"/>
</dbReference>
<evidence type="ECO:0000256" key="6">
    <source>
        <dbReference type="ARBA" id="ARBA00022692"/>
    </source>
</evidence>
<dbReference type="InterPro" id="IPR003661">
    <property type="entry name" value="HisK_dim/P_dom"/>
</dbReference>
<gene>
    <name evidence="12" type="ORF">Pmi06nite_27390</name>
</gene>
<evidence type="ECO:0000256" key="5">
    <source>
        <dbReference type="ARBA" id="ARBA00022679"/>
    </source>
</evidence>
<dbReference type="Pfam" id="PF00512">
    <property type="entry name" value="HisKA"/>
    <property type="match status" value="1"/>
</dbReference>
<keyword evidence="5" id="KW-0808">Transferase</keyword>
<dbReference type="SMART" id="SM00388">
    <property type="entry name" value="HisKA"/>
    <property type="match status" value="1"/>
</dbReference>
<reference evidence="12 13" key="1">
    <citation type="submission" date="2021-01" db="EMBL/GenBank/DDBJ databases">
        <title>Whole genome shotgun sequence of Planotetraspora mira NBRC 15435.</title>
        <authorList>
            <person name="Komaki H."/>
            <person name="Tamura T."/>
        </authorList>
    </citation>
    <scope>NUCLEOTIDE SEQUENCE [LARGE SCALE GENOMIC DNA]</scope>
    <source>
        <strain evidence="12 13">NBRC 15435</strain>
    </source>
</reference>
<protein>
    <recommendedName>
        <fullName evidence="3">histidine kinase</fullName>
        <ecNumber evidence="3">2.7.13.3</ecNumber>
    </recommendedName>
</protein>
<dbReference type="Gene3D" id="3.30.565.10">
    <property type="entry name" value="Histidine kinase-like ATPase, C-terminal domain"/>
    <property type="match status" value="1"/>
</dbReference>
<dbReference type="InterPro" id="IPR050428">
    <property type="entry name" value="TCS_sensor_his_kinase"/>
</dbReference>
<dbReference type="EMBL" id="BOOO01000014">
    <property type="protein sequence ID" value="GII29297.1"/>
    <property type="molecule type" value="Genomic_DNA"/>
</dbReference>
<dbReference type="GO" id="GO:0005886">
    <property type="term" value="C:plasma membrane"/>
    <property type="evidence" value="ECO:0007669"/>
    <property type="project" value="UniProtKB-SubCell"/>
</dbReference>
<evidence type="ECO:0000256" key="4">
    <source>
        <dbReference type="ARBA" id="ARBA00022553"/>
    </source>
</evidence>
<dbReference type="Proteomes" id="UP000650628">
    <property type="component" value="Unassembled WGS sequence"/>
</dbReference>
<evidence type="ECO:0000256" key="1">
    <source>
        <dbReference type="ARBA" id="ARBA00000085"/>
    </source>
</evidence>
<evidence type="ECO:0000256" key="3">
    <source>
        <dbReference type="ARBA" id="ARBA00012438"/>
    </source>
</evidence>
<feature type="domain" description="Histidine kinase" evidence="11">
    <location>
        <begin position="32"/>
        <end position="243"/>
    </location>
</feature>
<evidence type="ECO:0000313" key="13">
    <source>
        <dbReference type="Proteomes" id="UP000650628"/>
    </source>
</evidence>
<dbReference type="InterPro" id="IPR036097">
    <property type="entry name" value="HisK_dim/P_sf"/>
</dbReference>
<keyword evidence="4" id="KW-0597">Phosphoprotein</keyword>
<keyword evidence="8" id="KW-1133">Transmembrane helix</keyword>
<dbReference type="CDD" id="cd00082">
    <property type="entry name" value="HisKA"/>
    <property type="match status" value="1"/>
</dbReference>
<accession>A0A8J3TNV4</accession>
<evidence type="ECO:0000256" key="10">
    <source>
        <dbReference type="ARBA" id="ARBA00023136"/>
    </source>
</evidence>
<evidence type="ECO:0000256" key="8">
    <source>
        <dbReference type="ARBA" id="ARBA00022989"/>
    </source>
</evidence>
<dbReference type="AlphaFoldDB" id="A0A8J3TNV4"/>
<dbReference type="PANTHER" id="PTHR45436:SF5">
    <property type="entry name" value="SENSOR HISTIDINE KINASE TRCS"/>
    <property type="match status" value="1"/>
</dbReference>
<name>A0A8J3TNV4_9ACTN</name>
<organism evidence="12 13">
    <name type="scientific">Planotetraspora mira</name>
    <dbReference type="NCBI Taxonomy" id="58121"/>
    <lineage>
        <taxon>Bacteria</taxon>
        <taxon>Bacillati</taxon>
        <taxon>Actinomycetota</taxon>
        <taxon>Actinomycetes</taxon>
        <taxon>Streptosporangiales</taxon>
        <taxon>Streptosporangiaceae</taxon>
        <taxon>Planotetraspora</taxon>
    </lineage>
</organism>
<dbReference type="PANTHER" id="PTHR45436">
    <property type="entry name" value="SENSOR HISTIDINE KINASE YKOH"/>
    <property type="match status" value="1"/>
</dbReference>
<dbReference type="InterPro" id="IPR003594">
    <property type="entry name" value="HATPase_dom"/>
</dbReference>
<evidence type="ECO:0000256" key="9">
    <source>
        <dbReference type="ARBA" id="ARBA00023012"/>
    </source>
</evidence>
<dbReference type="SUPFAM" id="SSF47384">
    <property type="entry name" value="Homodimeric domain of signal transducing histidine kinase"/>
    <property type="match status" value="1"/>
</dbReference>
<proteinExistence type="predicted"/>